<proteinExistence type="predicted"/>
<dbReference type="OrthoDB" id="9801773at2"/>
<evidence type="ECO:0000313" key="2">
    <source>
        <dbReference type="Proteomes" id="UP000280861"/>
    </source>
</evidence>
<dbReference type="EMBL" id="UXAU01000026">
    <property type="protein sequence ID" value="VDC27757.1"/>
    <property type="molecule type" value="Genomic_DNA"/>
</dbReference>
<reference evidence="1 2" key="1">
    <citation type="submission" date="2018-11" db="EMBL/GenBank/DDBJ databases">
        <authorList>
            <person name="Criscuolo A."/>
        </authorList>
    </citation>
    <scope>NUCLEOTIDE SEQUENCE [LARGE SCALE GENOMIC DNA]</scope>
    <source>
        <strain evidence="1">AT11b</strain>
    </source>
</reference>
<evidence type="ECO:0008006" key="3">
    <source>
        <dbReference type="Google" id="ProtNLM"/>
    </source>
</evidence>
<dbReference type="RefSeq" id="WP_124091957.1">
    <property type="nucleotide sequence ID" value="NZ_CBCRYA010000007.1"/>
</dbReference>
<dbReference type="Proteomes" id="UP000280861">
    <property type="component" value="Unassembled WGS sequence"/>
</dbReference>
<dbReference type="Gene3D" id="3.30.530.20">
    <property type="match status" value="1"/>
</dbReference>
<dbReference type="SUPFAM" id="SSF55961">
    <property type="entry name" value="Bet v1-like"/>
    <property type="match status" value="1"/>
</dbReference>
<name>A0A3P5XGX4_9MICC</name>
<accession>A0A3P5XGX4</accession>
<sequence>MVVYFECITKTSTPREEMFDRARNIDTHRASMAKSREEAIAGTTTGLITLGEEVTWRAWHFGVPLRMTNRITAMQAPEYFIDEQVRGPFKTFRNVHEFTADHTGCTMIDRIEFQAPFGLLGQLAEKLVLTKYLRKLIEERNRHLALVIAADT</sequence>
<keyword evidence="2" id="KW-1185">Reference proteome</keyword>
<dbReference type="AlphaFoldDB" id="A0A3P5XGX4"/>
<gene>
    <name evidence="1" type="ORF">PSET11_02039</name>
</gene>
<evidence type="ECO:0000313" key="1">
    <source>
        <dbReference type="EMBL" id="VDC27757.1"/>
    </source>
</evidence>
<dbReference type="InterPro" id="IPR023393">
    <property type="entry name" value="START-like_dom_sf"/>
</dbReference>
<dbReference type="CDD" id="cd07820">
    <property type="entry name" value="SRPBCC_3"/>
    <property type="match status" value="1"/>
</dbReference>
<protein>
    <recommendedName>
        <fullName evidence="3">Polyketide cyclase / dehydrase and lipid transport</fullName>
    </recommendedName>
</protein>
<organism evidence="1 2">
    <name type="scientific">Arthrobacter ulcerisalmonis</name>
    <dbReference type="NCBI Taxonomy" id="2483813"/>
    <lineage>
        <taxon>Bacteria</taxon>
        <taxon>Bacillati</taxon>
        <taxon>Actinomycetota</taxon>
        <taxon>Actinomycetes</taxon>
        <taxon>Micrococcales</taxon>
        <taxon>Micrococcaceae</taxon>
        <taxon>Arthrobacter</taxon>
    </lineage>
</organism>